<dbReference type="InterPro" id="IPR003018">
    <property type="entry name" value="GAF"/>
</dbReference>
<dbReference type="EMBL" id="SLYC01000008">
    <property type="protein sequence ID" value="TCQ03717.1"/>
    <property type="molecule type" value="Genomic_DNA"/>
</dbReference>
<dbReference type="AlphaFoldDB" id="A0A4R2TMB3"/>
<dbReference type="Proteomes" id="UP000295504">
    <property type="component" value="Unassembled WGS sequence"/>
</dbReference>
<reference evidence="2 3" key="1">
    <citation type="submission" date="2019-03" db="EMBL/GenBank/DDBJ databases">
        <title>Genomic Encyclopedia of Type Strains, Phase IV (KMG-IV): sequencing the most valuable type-strain genomes for metagenomic binning, comparative biology and taxonomic classification.</title>
        <authorList>
            <person name="Goeker M."/>
        </authorList>
    </citation>
    <scope>NUCLEOTIDE SEQUENCE [LARGE SCALE GENOMIC DNA]</scope>
    <source>
        <strain evidence="2 3">DSM 100013</strain>
    </source>
</reference>
<proteinExistence type="predicted"/>
<dbReference type="OrthoDB" id="9796252at2"/>
<dbReference type="Pfam" id="PF01590">
    <property type="entry name" value="GAF"/>
    <property type="match status" value="1"/>
</dbReference>
<dbReference type="Gene3D" id="3.30.450.40">
    <property type="match status" value="1"/>
</dbReference>
<evidence type="ECO:0000313" key="2">
    <source>
        <dbReference type="EMBL" id="TCQ03717.1"/>
    </source>
</evidence>
<gene>
    <name evidence="2" type="ORF">EDD79_100834</name>
</gene>
<evidence type="ECO:0000313" key="3">
    <source>
        <dbReference type="Proteomes" id="UP000295504"/>
    </source>
</evidence>
<name>A0A4R2TMB3_9FIRM</name>
<feature type="domain" description="GAF" evidence="1">
    <location>
        <begin position="69"/>
        <end position="155"/>
    </location>
</feature>
<organism evidence="2 3">
    <name type="scientific">Serpentinicella alkaliphila</name>
    <dbReference type="NCBI Taxonomy" id="1734049"/>
    <lineage>
        <taxon>Bacteria</taxon>
        <taxon>Bacillati</taxon>
        <taxon>Bacillota</taxon>
        <taxon>Clostridia</taxon>
        <taxon>Peptostreptococcales</taxon>
        <taxon>Natronincolaceae</taxon>
        <taxon>Serpentinicella</taxon>
    </lineage>
</organism>
<comment type="caution">
    <text evidence="2">The sequence shown here is derived from an EMBL/GenBank/DDBJ whole genome shotgun (WGS) entry which is preliminary data.</text>
</comment>
<keyword evidence="3" id="KW-1185">Reference proteome</keyword>
<accession>A0A4R2TMB3</accession>
<dbReference type="RefSeq" id="WP_132847931.1">
    <property type="nucleotide sequence ID" value="NZ_CP058648.1"/>
</dbReference>
<dbReference type="InterPro" id="IPR029016">
    <property type="entry name" value="GAF-like_dom_sf"/>
</dbReference>
<sequence length="155" mass="17520">MDKLEKKVLFDRLKNEVTSLFEKESNMDNIYKGIVHILDTNIPYFNWTGFYMIENGKLKLGHYIGAPTDHVSIEIGQGICGQAAEKKETFIIDDVTKESNYLACSFETASEIVVPIMKGSEVLGEIDIDSHELAAFDDNDKELLELIAEMIAKRL</sequence>
<evidence type="ECO:0000259" key="1">
    <source>
        <dbReference type="Pfam" id="PF01590"/>
    </source>
</evidence>
<dbReference type="SUPFAM" id="SSF55781">
    <property type="entry name" value="GAF domain-like"/>
    <property type="match status" value="1"/>
</dbReference>
<protein>
    <submittedName>
        <fullName evidence="2">GAF domain-containing protein</fullName>
    </submittedName>
</protein>